<evidence type="ECO:0000256" key="2">
    <source>
        <dbReference type="PIRSR" id="PIRSR602678-1"/>
    </source>
</evidence>
<dbReference type="GO" id="GO:0046872">
    <property type="term" value="F:metal ion binding"/>
    <property type="evidence" value="ECO:0007669"/>
    <property type="project" value="UniProtKB-KW"/>
</dbReference>
<proteinExistence type="inferred from homology"/>
<dbReference type="RefSeq" id="WP_317901506.1">
    <property type="nucleotide sequence ID" value="NZ_JAIRBC010000007.1"/>
</dbReference>
<dbReference type="Gene3D" id="3.40.1390.30">
    <property type="entry name" value="NIF3 (NGG1p interacting factor 3)-like"/>
    <property type="match status" value="2"/>
</dbReference>
<dbReference type="AlphaFoldDB" id="A0AAE3EVB4"/>
<evidence type="ECO:0000256" key="1">
    <source>
        <dbReference type="ARBA" id="ARBA00006964"/>
    </source>
</evidence>
<evidence type="ECO:0000313" key="4">
    <source>
        <dbReference type="Proteomes" id="UP001200642"/>
    </source>
</evidence>
<accession>A0AAE3EVB4</accession>
<name>A0AAE3EVB4_9FLAO</name>
<feature type="binding site" evidence="2">
    <location>
        <position position="259"/>
    </location>
    <ligand>
        <name>a divalent metal cation</name>
        <dbReference type="ChEBI" id="CHEBI:60240"/>
        <label>1</label>
    </ligand>
</feature>
<keyword evidence="2" id="KW-0479">Metal-binding</keyword>
<dbReference type="InterPro" id="IPR002678">
    <property type="entry name" value="DUF34/NIF3"/>
</dbReference>
<organism evidence="3 4">
    <name type="scientific">Cerina litoralis</name>
    <dbReference type="NCBI Taxonomy" id="2874477"/>
    <lineage>
        <taxon>Bacteria</taxon>
        <taxon>Pseudomonadati</taxon>
        <taxon>Bacteroidota</taxon>
        <taxon>Flavobacteriia</taxon>
        <taxon>Flavobacteriales</taxon>
        <taxon>Flavobacteriaceae</taxon>
        <taxon>Cerina</taxon>
    </lineage>
</organism>
<reference evidence="3" key="1">
    <citation type="submission" date="2023-02" db="EMBL/GenBank/DDBJ databases">
        <title>Genome of Flavobacteriaceae gen. nov. sp. strain F89.</title>
        <authorList>
            <person name="Wang Y."/>
        </authorList>
    </citation>
    <scope>NUCLEOTIDE SEQUENCE</scope>
    <source>
        <strain evidence="3">F89</strain>
    </source>
</reference>
<protein>
    <submittedName>
        <fullName evidence="3">Nif3-like dinuclear metal center hexameric protein</fullName>
    </submittedName>
</protein>
<comment type="similarity">
    <text evidence="1">Belongs to the GTP cyclohydrolase I type 2/NIF3 family.</text>
</comment>
<feature type="binding site" evidence="2">
    <location>
        <position position="255"/>
    </location>
    <ligand>
        <name>a divalent metal cation</name>
        <dbReference type="ChEBI" id="CHEBI:60240"/>
        <label>1</label>
    </ligand>
</feature>
<keyword evidence="4" id="KW-1185">Reference proteome</keyword>
<comment type="caution">
    <text evidence="3">The sequence shown here is derived from an EMBL/GenBank/DDBJ whole genome shotgun (WGS) entry which is preliminary data.</text>
</comment>
<dbReference type="InterPro" id="IPR036069">
    <property type="entry name" value="DUF34/NIF3_sf"/>
</dbReference>
<dbReference type="Pfam" id="PF01784">
    <property type="entry name" value="DUF34_NIF3"/>
    <property type="match status" value="1"/>
</dbReference>
<dbReference type="EMBL" id="JAIRBC010000007">
    <property type="protein sequence ID" value="MCG2460361.1"/>
    <property type="molecule type" value="Genomic_DNA"/>
</dbReference>
<evidence type="ECO:0000313" key="3">
    <source>
        <dbReference type="EMBL" id="MCG2460361.1"/>
    </source>
</evidence>
<dbReference type="SUPFAM" id="SSF102705">
    <property type="entry name" value="NIF3 (NGG1p interacting factor 3)-like"/>
    <property type="match status" value="1"/>
</dbReference>
<sequence length="292" mass="33011">MKIKACFLILSVIALMALGMEYPKFQPIKNLTAGEVISRIKEHVAIPWQGETVDTYKGGGPDLPVTGVATTFMATLDVLKRARAQGLNLIITHEPTFYNHLDNKDTYGQDPIVLAKEKYIKDNGLAVFRFHDHWHAMKPDGIYKGVVDKLGWRDYERNQRPYTYRFPKMTLREISEDLKRKFKLSTIRVVGDPDMEITQAGLSLGSAGAKWQIAMLQRDDVQLLIIGESPQWETTPYVADAETLGKKKALIIMGHEVSEEAGMDYCATWLKTFVHEVPVEFVPAGNPFWAPE</sequence>
<gene>
    <name evidence="3" type="ORF">K8352_06345</name>
</gene>
<feature type="binding site" evidence="2">
    <location>
        <position position="93"/>
    </location>
    <ligand>
        <name>a divalent metal cation</name>
        <dbReference type="ChEBI" id="CHEBI:60240"/>
        <label>1</label>
    </ligand>
</feature>
<dbReference type="Proteomes" id="UP001200642">
    <property type="component" value="Unassembled WGS sequence"/>
</dbReference>